<dbReference type="RefSeq" id="WP_102213811.1">
    <property type="nucleotide sequence ID" value="NZ_PNHF01000022.1"/>
</dbReference>
<dbReference type="InterPro" id="IPR011051">
    <property type="entry name" value="RmlC_Cupin_sf"/>
</dbReference>
<dbReference type="PANTHER" id="PTHR37694">
    <property type="entry name" value="SLR8022 PROTEIN"/>
    <property type="match status" value="1"/>
</dbReference>
<reference evidence="3 4" key="1">
    <citation type="submission" date="2017-09" db="EMBL/GenBank/DDBJ databases">
        <title>Bacterial strain isolated from the female urinary microbiota.</title>
        <authorList>
            <person name="Thomas-White K."/>
            <person name="Kumar N."/>
            <person name="Forster S."/>
            <person name="Putonti C."/>
            <person name="Lawley T."/>
            <person name="Wolfe A.J."/>
        </authorList>
    </citation>
    <scope>NUCLEOTIDE SEQUENCE [LARGE SCALE GENOMIC DNA]</scope>
    <source>
        <strain evidence="3 4">UMB0908</strain>
    </source>
</reference>
<evidence type="ECO:0000259" key="2">
    <source>
        <dbReference type="Pfam" id="PF08241"/>
    </source>
</evidence>
<dbReference type="InterPro" id="IPR013216">
    <property type="entry name" value="Methyltransf_11"/>
</dbReference>
<dbReference type="Proteomes" id="UP000235363">
    <property type="component" value="Unassembled WGS sequence"/>
</dbReference>
<dbReference type="Pfam" id="PF08241">
    <property type="entry name" value="Methyltransf_11"/>
    <property type="match status" value="1"/>
</dbReference>
<feature type="domain" description="Methyltransferase type 11" evidence="2">
    <location>
        <begin position="49"/>
        <end position="143"/>
    </location>
</feature>
<proteinExistence type="predicted"/>
<evidence type="ECO:0000313" key="4">
    <source>
        <dbReference type="Proteomes" id="UP000235363"/>
    </source>
</evidence>
<comment type="caution">
    <text evidence="3">The sequence shown here is derived from an EMBL/GenBank/DDBJ whole genome shotgun (WGS) entry which is preliminary data.</text>
</comment>
<dbReference type="GO" id="GO:0008757">
    <property type="term" value="F:S-adenosylmethionine-dependent methyltransferase activity"/>
    <property type="evidence" value="ECO:0007669"/>
    <property type="project" value="InterPro"/>
</dbReference>
<accession>A0A2N6SXF0</accession>
<dbReference type="GO" id="GO:0032259">
    <property type="term" value="P:methylation"/>
    <property type="evidence" value="ECO:0007669"/>
    <property type="project" value="UniProtKB-KW"/>
</dbReference>
<name>A0A2N6SXF0_9CORY</name>
<gene>
    <name evidence="3" type="ORF">CJ204_09575</name>
</gene>
<dbReference type="CDD" id="cd02440">
    <property type="entry name" value="AdoMet_MTases"/>
    <property type="match status" value="1"/>
</dbReference>
<dbReference type="InterPro" id="IPR029063">
    <property type="entry name" value="SAM-dependent_MTases_sf"/>
</dbReference>
<evidence type="ECO:0000259" key="1">
    <source>
        <dbReference type="Pfam" id="PF07883"/>
    </source>
</evidence>
<keyword evidence="3" id="KW-0489">Methyltransferase</keyword>
<organism evidence="3 4">
    <name type="scientific">Corynebacterium xerosis</name>
    <dbReference type="NCBI Taxonomy" id="1725"/>
    <lineage>
        <taxon>Bacteria</taxon>
        <taxon>Bacillati</taxon>
        <taxon>Actinomycetota</taxon>
        <taxon>Actinomycetes</taxon>
        <taxon>Mycobacteriales</taxon>
        <taxon>Corynebacteriaceae</taxon>
        <taxon>Corynebacterium</taxon>
    </lineage>
</organism>
<protein>
    <submittedName>
        <fullName evidence="3">Methyltransferase</fullName>
    </submittedName>
</protein>
<keyword evidence="3" id="KW-0808">Transferase</keyword>
<evidence type="ECO:0000313" key="3">
    <source>
        <dbReference type="EMBL" id="PMC61741.1"/>
    </source>
</evidence>
<dbReference type="AlphaFoldDB" id="A0A2N6SXF0"/>
<dbReference type="PANTHER" id="PTHR37694:SF1">
    <property type="entry name" value="SLR8022 PROTEIN"/>
    <property type="match status" value="1"/>
</dbReference>
<dbReference type="InterPro" id="IPR014710">
    <property type="entry name" value="RmlC-like_jellyroll"/>
</dbReference>
<dbReference type="InterPro" id="IPR013096">
    <property type="entry name" value="Cupin_2"/>
</dbReference>
<dbReference type="SUPFAM" id="SSF51182">
    <property type="entry name" value="RmlC-like cupins"/>
    <property type="match status" value="1"/>
</dbReference>
<dbReference type="Gene3D" id="2.60.120.10">
    <property type="entry name" value="Jelly Rolls"/>
    <property type="match status" value="1"/>
</dbReference>
<dbReference type="SUPFAM" id="SSF53335">
    <property type="entry name" value="S-adenosyl-L-methionine-dependent methyltransferases"/>
    <property type="match status" value="1"/>
</dbReference>
<feature type="domain" description="Cupin type-2" evidence="1">
    <location>
        <begin position="332"/>
        <end position="391"/>
    </location>
</feature>
<dbReference type="EMBL" id="PNHF01000022">
    <property type="protein sequence ID" value="PMC61741.1"/>
    <property type="molecule type" value="Genomic_DNA"/>
</dbReference>
<dbReference type="Gene3D" id="3.40.50.150">
    <property type="entry name" value="Vaccinia Virus protein VP39"/>
    <property type="match status" value="1"/>
</dbReference>
<dbReference type="CDD" id="cd02230">
    <property type="entry name" value="cupin_HP0902-like"/>
    <property type="match status" value="1"/>
</dbReference>
<dbReference type="Pfam" id="PF07883">
    <property type="entry name" value="Cupin_2"/>
    <property type="match status" value="1"/>
</dbReference>
<sequence length="399" mass="43158">MTSRDRDIDHLQGHWLLARLGKKVLRPGGRKMTEWILDQARLTDARVVELAPGLGITAGEILNRAPSSYVGVDEDADAARTSSGIVSDRGRVIEGKAQATGLDDDSADAVVGEAMLTMQGDKGKAAILDEARRILAPGGRYAIHELALTPDDIDAASKDEIRLAMSKSIRVNARPLTVAEWRRLLEDHGFVVEQIRTAEMGLLKPSQLIDDEGPAGVARIMGNMIKLPAARRRVLGMRKVFVEHDDALASIGIVARIPDRSDIAGDGPTARNATPRRPDIEFLDEGQKAELPADPDSLSFHDVVESAPPAQDGDGPAVRRLQTADGVNLISMRFRAGQALPDHRAAHPITVQCLQGQVRFSVGDRTETLTPGRVAHLPAMVPHRVDADEDSVFLLSMLT</sequence>